<dbReference type="RefSeq" id="WP_215628370.1">
    <property type="nucleotide sequence ID" value="NZ_CP067089.2"/>
</dbReference>
<gene>
    <name evidence="2" type="ORF">JFL75_09135</name>
</gene>
<protein>
    <submittedName>
        <fullName evidence="2">Uncharacterized protein</fullName>
    </submittedName>
</protein>
<name>A0A7T8BC48_9SPIR</name>
<keyword evidence="3" id="KW-1185">Reference proteome</keyword>
<evidence type="ECO:0000313" key="3">
    <source>
        <dbReference type="Proteomes" id="UP000595917"/>
    </source>
</evidence>
<evidence type="ECO:0000256" key="1">
    <source>
        <dbReference type="SAM" id="MobiDB-lite"/>
    </source>
</evidence>
<dbReference type="KEGG" id="bhc:JFL75_09135"/>
<dbReference type="AlphaFoldDB" id="A0A7T8BC48"/>
<dbReference type="Proteomes" id="UP000595917">
    <property type="component" value="Chromosome"/>
</dbReference>
<feature type="region of interest" description="Disordered" evidence="1">
    <location>
        <begin position="449"/>
        <end position="469"/>
    </location>
</feature>
<organism evidence="2 3">
    <name type="scientific">Breznakiella homolactica</name>
    <dbReference type="NCBI Taxonomy" id="2798577"/>
    <lineage>
        <taxon>Bacteria</taxon>
        <taxon>Pseudomonadati</taxon>
        <taxon>Spirochaetota</taxon>
        <taxon>Spirochaetia</taxon>
        <taxon>Spirochaetales</taxon>
        <taxon>Breznakiellaceae</taxon>
        <taxon>Breznakiella</taxon>
    </lineage>
</organism>
<sequence length="469" mass="54468">MDDLRAYQDALSQALAARHDWLEKTELSRLKEEFRTFHSAFSSIYQILLKKAFLQEDPYKHEAKIGEIEIPSAEDMSESKKVEELSIRLSNYDNQLDFLVNFYQFSAEFLTMDRIKRILGLVKYIDWTRFTNSSANANTRALSEIIDSVKPGVDQFSWTLVNDSLQDLDKSTTSIIRLLKEIADYHRENLKYEIRIKILNTLNIDPAHAMARKNDIISQIKKKYTAALGGKPYYPDIIEEIFKEDYSSNGKALRDEVLKNLAIPDSKPKIQKKQVSFKLFLIDGLRSLGTTSNTVADILLKIDENNELMESMKNSFWDKVKRLMQQMMNKEPEPIIYDLQFIDPVRGTTTKERVNYYNLRQDLEKKVRTLGNFSIRSGNTSRFESMEDEQLLALLDRSVKEVQNMHRTLSALDDYFKASADPEIRDKVKGIKPELSTIKNAIISANQKRHEYTSQKEEEEQLRRLGLTT</sequence>
<accession>A0A7T8BC48</accession>
<evidence type="ECO:0000313" key="2">
    <source>
        <dbReference type="EMBL" id="QQO11061.1"/>
    </source>
</evidence>
<reference evidence="2" key="1">
    <citation type="submission" date="2021-01" db="EMBL/GenBank/DDBJ databases">
        <title>Description of Breznakiella homolactica.</title>
        <authorList>
            <person name="Song Y."/>
            <person name="Brune A."/>
        </authorList>
    </citation>
    <scope>NUCLEOTIDE SEQUENCE</scope>
    <source>
        <strain evidence="2">RmG30</strain>
    </source>
</reference>
<proteinExistence type="predicted"/>
<dbReference type="EMBL" id="CP067089">
    <property type="protein sequence ID" value="QQO11061.1"/>
    <property type="molecule type" value="Genomic_DNA"/>
</dbReference>